<keyword evidence="2" id="KW-1185">Reference proteome</keyword>
<dbReference type="OrthoDB" id="2289822at2759"/>
<name>A0A8H7QQE4_9FUNG</name>
<dbReference type="Proteomes" id="UP000603453">
    <property type="component" value="Unassembled WGS sequence"/>
</dbReference>
<accession>A0A8H7QQE4</accession>
<organism evidence="1 2">
    <name type="scientific">Mucor saturninus</name>
    <dbReference type="NCBI Taxonomy" id="64648"/>
    <lineage>
        <taxon>Eukaryota</taxon>
        <taxon>Fungi</taxon>
        <taxon>Fungi incertae sedis</taxon>
        <taxon>Mucoromycota</taxon>
        <taxon>Mucoromycotina</taxon>
        <taxon>Mucoromycetes</taxon>
        <taxon>Mucorales</taxon>
        <taxon>Mucorineae</taxon>
        <taxon>Mucoraceae</taxon>
        <taxon>Mucor</taxon>
    </lineage>
</organism>
<sequence length="227" mass="25556">MIKSKVDAGVNAENVLGLFALYDHVGSSNINLGETLSLLEPRRRTTNDFVPLDPDNNTTPELWSLLFEYPVSNFFRGVSDRQFMSVLQRCYMRVYSVHYESVNTSSGVVNGAGQAWFSDIVHHNNSTSQIHVHSITFFLKTTFESVRDFLVLIDVAELHGVVDYDRLMVKVILGCPGQHNYVVCRFGRSVCNVGLVRCTLAENHYKVISHYTFTELLDSKVGNASNL</sequence>
<evidence type="ECO:0000313" key="1">
    <source>
        <dbReference type="EMBL" id="KAG2196360.1"/>
    </source>
</evidence>
<evidence type="ECO:0000313" key="2">
    <source>
        <dbReference type="Proteomes" id="UP000603453"/>
    </source>
</evidence>
<dbReference type="AlphaFoldDB" id="A0A8H7QQE4"/>
<protein>
    <submittedName>
        <fullName evidence="1">Uncharacterized protein</fullName>
    </submittedName>
</protein>
<dbReference type="EMBL" id="JAEPRD010000148">
    <property type="protein sequence ID" value="KAG2196360.1"/>
    <property type="molecule type" value="Genomic_DNA"/>
</dbReference>
<comment type="caution">
    <text evidence="1">The sequence shown here is derived from an EMBL/GenBank/DDBJ whole genome shotgun (WGS) entry which is preliminary data.</text>
</comment>
<gene>
    <name evidence="1" type="ORF">INT47_010795</name>
</gene>
<reference evidence="1" key="1">
    <citation type="submission" date="2020-12" db="EMBL/GenBank/DDBJ databases">
        <title>Metabolic potential, ecology and presence of endohyphal bacteria is reflected in genomic diversity of Mucoromycotina.</title>
        <authorList>
            <person name="Muszewska A."/>
            <person name="Okrasinska A."/>
            <person name="Steczkiewicz K."/>
            <person name="Drgas O."/>
            <person name="Orlowska M."/>
            <person name="Perlinska-Lenart U."/>
            <person name="Aleksandrzak-Piekarczyk T."/>
            <person name="Szatraj K."/>
            <person name="Zielenkiewicz U."/>
            <person name="Pilsyk S."/>
            <person name="Malc E."/>
            <person name="Mieczkowski P."/>
            <person name="Kruszewska J.S."/>
            <person name="Biernat P."/>
            <person name="Pawlowska J."/>
        </authorList>
    </citation>
    <scope>NUCLEOTIDE SEQUENCE</scope>
    <source>
        <strain evidence="1">WA0000017839</strain>
    </source>
</reference>
<proteinExistence type="predicted"/>